<dbReference type="Pfam" id="PF00005">
    <property type="entry name" value="ABC_tran"/>
    <property type="match status" value="2"/>
</dbReference>
<reference evidence="13" key="1">
    <citation type="submission" date="2017-02" db="UniProtKB">
        <authorList>
            <consortium name="WormBaseParasite"/>
        </authorList>
    </citation>
    <scope>IDENTIFICATION</scope>
</reference>
<evidence type="ECO:0000256" key="9">
    <source>
        <dbReference type="ARBA" id="ARBA00023136"/>
    </source>
</evidence>
<keyword evidence="4 10" id="KW-0812">Transmembrane</keyword>
<accession>A0A0N5B9W5</accession>
<evidence type="ECO:0000313" key="12">
    <source>
        <dbReference type="Proteomes" id="UP000046392"/>
    </source>
</evidence>
<feature type="domain" description="ABC transporter" evidence="11">
    <location>
        <begin position="1744"/>
        <end position="1964"/>
    </location>
</feature>
<feature type="transmembrane region" description="Helical" evidence="10">
    <location>
        <begin position="1586"/>
        <end position="1607"/>
    </location>
</feature>
<dbReference type="GO" id="GO:0016887">
    <property type="term" value="F:ATP hydrolysis activity"/>
    <property type="evidence" value="ECO:0007669"/>
    <property type="project" value="InterPro"/>
</dbReference>
<name>A0A0N5B9W5_STREA</name>
<feature type="transmembrane region" description="Helical" evidence="10">
    <location>
        <begin position="1619"/>
        <end position="1641"/>
    </location>
</feature>
<feature type="transmembrane region" description="Helical" evidence="10">
    <location>
        <begin position="1553"/>
        <end position="1574"/>
    </location>
</feature>
<dbReference type="GO" id="GO:0016020">
    <property type="term" value="C:membrane"/>
    <property type="evidence" value="ECO:0007669"/>
    <property type="project" value="UniProtKB-SubCell"/>
</dbReference>
<keyword evidence="7" id="KW-0067">ATP-binding</keyword>
<comment type="subcellular location">
    <subcellularLocation>
        <location evidence="1">Membrane</location>
        <topology evidence="1">Multi-pass membrane protein</topology>
    </subcellularLocation>
</comment>
<dbReference type="STRING" id="174720.A0A0N5B9W5"/>
<evidence type="ECO:0000256" key="1">
    <source>
        <dbReference type="ARBA" id="ARBA00004141"/>
    </source>
</evidence>
<dbReference type="InterPro" id="IPR003593">
    <property type="entry name" value="AAA+_ATPase"/>
</dbReference>
<feature type="transmembrane region" description="Helical" evidence="10">
    <location>
        <begin position="614"/>
        <end position="636"/>
    </location>
</feature>
<dbReference type="InterPro" id="IPR017871">
    <property type="entry name" value="ABC_transporter-like_CS"/>
</dbReference>
<dbReference type="SMART" id="SM00382">
    <property type="entry name" value="AAA"/>
    <property type="match status" value="2"/>
</dbReference>
<feature type="transmembrane region" description="Helical" evidence="10">
    <location>
        <begin position="532"/>
        <end position="556"/>
    </location>
</feature>
<comment type="similarity">
    <text evidence="2">Belongs to the ABC transporter superfamily. ABCA family.</text>
</comment>
<evidence type="ECO:0000256" key="7">
    <source>
        <dbReference type="ARBA" id="ARBA00022840"/>
    </source>
</evidence>
<keyword evidence="5" id="KW-0677">Repeat</keyword>
<dbReference type="GO" id="GO:0005524">
    <property type="term" value="F:ATP binding"/>
    <property type="evidence" value="ECO:0007669"/>
    <property type="project" value="UniProtKB-KW"/>
</dbReference>
<feature type="transmembrane region" description="Helical" evidence="10">
    <location>
        <begin position="1525"/>
        <end position="1546"/>
    </location>
</feature>
<dbReference type="PROSITE" id="PS00211">
    <property type="entry name" value="ABC_TRANSPORTER_1"/>
    <property type="match status" value="1"/>
</dbReference>
<feature type="domain" description="ABC transporter" evidence="11">
    <location>
        <begin position="780"/>
        <end position="1010"/>
    </location>
</feature>
<dbReference type="Proteomes" id="UP000046392">
    <property type="component" value="Unplaced"/>
</dbReference>
<evidence type="ECO:0000313" key="13">
    <source>
        <dbReference type="WBParaSite" id="SPAL_0000283500.1"/>
    </source>
</evidence>
<evidence type="ECO:0000256" key="4">
    <source>
        <dbReference type="ARBA" id="ARBA00022692"/>
    </source>
</evidence>
<dbReference type="InterPro" id="IPR003439">
    <property type="entry name" value="ABC_transporter-like_ATP-bd"/>
</dbReference>
<keyword evidence="8 10" id="KW-1133">Transmembrane helix</keyword>
<evidence type="ECO:0000256" key="6">
    <source>
        <dbReference type="ARBA" id="ARBA00022741"/>
    </source>
</evidence>
<evidence type="ECO:0000256" key="8">
    <source>
        <dbReference type="ARBA" id="ARBA00022989"/>
    </source>
</evidence>
<evidence type="ECO:0000256" key="10">
    <source>
        <dbReference type="SAM" id="Phobius"/>
    </source>
</evidence>
<feature type="transmembrane region" description="Helical" evidence="10">
    <location>
        <begin position="26"/>
        <end position="49"/>
    </location>
</feature>
<feature type="transmembrane region" description="Helical" evidence="10">
    <location>
        <begin position="648"/>
        <end position="674"/>
    </location>
</feature>
<dbReference type="Gene3D" id="3.40.50.300">
    <property type="entry name" value="P-loop containing nucleotide triphosphate hydrolases"/>
    <property type="match status" value="2"/>
</dbReference>
<evidence type="ECO:0000259" key="11">
    <source>
        <dbReference type="PROSITE" id="PS50893"/>
    </source>
</evidence>
<keyword evidence="3" id="KW-0813">Transport</keyword>
<dbReference type="InterPro" id="IPR013525">
    <property type="entry name" value="ABC2_TM"/>
</dbReference>
<dbReference type="PANTHER" id="PTHR19229">
    <property type="entry name" value="ATP-BINDING CASSETTE TRANSPORTER SUBFAMILY A ABCA"/>
    <property type="match status" value="1"/>
</dbReference>
<dbReference type="PANTHER" id="PTHR19229:SF36">
    <property type="entry name" value="ATP-BINDING CASSETTE SUB-FAMILY A MEMBER 2"/>
    <property type="match status" value="1"/>
</dbReference>
<feature type="transmembrane region" description="Helical" evidence="10">
    <location>
        <begin position="710"/>
        <end position="736"/>
    </location>
</feature>
<keyword evidence="6" id="KW-0547">Nucleotide-binding</keyword>
<protein>
    <submittedName>
        <fullName evidence="13">ABC transporter domain-containing protein</fullName>
    </submittedName>
</protein>
<dbReference type="Pfam" id="PF12698">
    <property type="entry name" value="ABC2_membrane_3"/>
    <property type="match status" value="1"/>
</dbReference>
<dbReference type="InterPro" id="IPR026082">
    <property type="entry name" value="ABCA"/>
</dbReference>
<dbReference type="PROSITE" id="PS50893">
    <property type="entry name" value="ABC_TRANSPORTER_2"/>
    <property type="match status" value="2"/>
</dbReference>
<proteinExistence type="inferred from homology"/>
<evidence type="ECO:0000256" key="3">
    <source>
        <dbReference type="ARBA" id="ARBA00022448"/>
    </source>
</evidence>
<dbReference type="FunFam" id="3.40.50.300:FF:000335">
    <property type="entry name" value="ATP binding cassette subfamily A member 5"/>
    <property type="match status" value="1"/>
</dbReference>
<dbReference type="InterPro" id="IPR027417">
    <property type="entry name" value="P-loop_NTPase"/>
</dbReference>
<dbReference type="GO" id="GO:0005319">
    <property type="term" value="F:lipid transporter activity"/>
    <property type="evidence" value="ECO:0007669"/>
    <property type="project" value="TreeGrafter"/>
</dbReference>
<keyword evidence="12" id="KW-1185">Reference proteome</keyword>
<evidence type="ECO:0000256" key="5">
    <source>
        <dbReference type="ARBA" id="ARBA00022737"/>
    </source>
</evidence>
<sequence>MNVGRVFRQLLLLLKKIWLQRWRRKGYMFLEFFIPLSMFIVLTIVRTFVENLPNPYCHYDAKGLPSAGIQPVIDGLLVSTKNPCRAFETSGADVRYINTTILRSDVSSGAENALKLLKSIGEWENIGQFTEQDLKDLFGIKNLNKSQEIDLPFLSEKIGKFKVSSNGEIYNFNNKSEISKFISRLGVVSKKNVLNYTKIRRTIVIDSERHTGYDALANRVRDTIDINDFVSERLLLSRTEDTTICGGFKLPSFSKCKYYRYFNELTEKVKPLAAGYILITPKNNESEIIYDKLNEGLSQLSDIVEYIKYFIKNKELIKKVLNNSSINKIIEILGDIDKDYPLEDMYKYKRNSFNGGVNHGGLFSDPSFTDMVVDDIYSSLTEEFRDLIPCLNFDRIKFVENESEMEDKAFCLQKYNMFYMGIVLHNSSVLNTTEFTTYNFTVSNDSVIYSIRPVNYLIDSDVKVFSKEHVRDLPRSDYTQDLKYFTSGYIYFQDIIDRILIEQKTKLPTPKFGIYTQQEPSPCVLPRSPFDVSYNISLCFVAAFIFTFGLLVKNVVSEKESSIVDMMYINGLPEILHYIAYSLDTIIVNSLISVLICFMLVYGQILSNVNFLGLYIPLVLYIIATTSQVITICSICKNSNYASGLTAFIYIMAFMPSGLHAIGDFGLSYIFFIFPQSTFGSLIEIYVNAYPGDSPLSEYFYRLQLFTGLYFWHAYVALVLDAFGYTVIAFIIIPLLKTFEYTKVWICIVRKIFCYEENVEKDDFHFSIVEDMPTGCVRSIQVQDLVVKYSNGVYGLKGTTMNFYSNQITAFLGHNGAGKSTLVKVLSGMRKATSGYATIYGKDSRYEMNEIRRMIGICPQENVLFPCFTVYEHFKFFGGLLDIPTKKLDIEINNILYDTDLIFKKDCLAQNLSGGMKRKLCMGLALLGNSKLIILDEPTSGVDPLQRKYIWDLIFKIKEGRTIILSTHYMDEAETLSDRIIVMKSGSVFADGTIKFLKEQLGNEIYLKIRKKCIDECKDVNYQEFISEYCTVEKCSPLYMYYRIRREKNELIPNLLSYLKENIGQSSDDFQLYMQDFQDFFIKLSERKDSSNTSTASTDLAHPEFKEETNRIKLFWARYFVLLRKRYYLLKNEFFIELIQRTLPLLTIILSLLYSTVVDKSHVYEASKTVDSPLNVDISVGLNFYSLESYLSYNEHKQDFNFSSSNSTIKYLIKSPGLGNYCTTKRLDNDSNLPAYANCNGFEDYEDDAISTIIDKEPTVKSSMSNSTCSCNVNYWNCSLTNFNVSTPTFLIQPNITLRDYSSIDISKARVGQPDKNGKYVNGSISEFMIGGYQFFLKNNLSRTDKEKLVEEIGFQRLKSILPTILNLANVNISYLVEHQKYNLSKIHYPIDFLVQTLIHNFAEEKVGKIWFNNRYYISSTSFLNSLSTAMLRENYEKQGKQYHNAGVFTIKHAMVGVTSQARRDFEYILASGVVSLGILFSLTMSNAGSVKLLITERTMLIDELIRCSGTGRFVYWFSYFTFDYFLYILCSILILLICFLFNAAFIVYNMKCFIGVTAVFLLFGLNYILSAYITQHLYTDPVKGYIGTGLLSFFLGSMFQVVFVVIQKLANNSDQFKIIESICLYLFSLCPQFNVNMTIFKTLMYSFTMRKLENSLIKEDNLTMNDIFTQPTLYNWDQIPIHMVMLSITFVMRIVLLSVVDNGFGVFPLLKTARKWYLKNTFKNELLHKTNTHPTVLNEESIVKTIDLNNNSSIYNKVAVKDISLFALKGECLGFLGTNGAGKSTTFYMLTNKLQPDIGKARSFGSYSYCPQIHSLNDSLTPRNHLKIYGLLRGIPKESINKIVEWVLQQMSLKDYADKLSKDLSGGNKRKLQTGIAIIGNPNIIYLDEPTSGMDPKSQTFIWNVIEKLRKLDKTIIMCSHSMEECEIVCQKICIMVDGRIKIIGTIQSLKNELGFQYMLRIKAKNASTSSICNIIESHVATASKYSVQHTSIKYTLKYYENIFEDLLIALEKLTKQNLVVDYHFRPVNLDDIFSVVADDYETGDI</sequence>
<dbReference type="SUPFAM" id="SSF52540">
    <property type="entry name" value="P-loop containing nucleoside triphosphate hydrolases"/>
    <property type="match status" value="2"/>
</dbReference>
<dbReference type="CDD" id="cd03263">
    <property type="entry name" value="ABC_subfamily_A"/>
    <property type="match status" value="2"/>
</dbReference>
<evidence type="ECO:0000256" key="2">
    <source>
        <dbReference type="ARBA" id="ARBA00008869"/>
    </source>
</evidence>
<dbReference type="GO" id="GO:0140359">
    <property type="term" value="F:ABC-type transporter activity"/>
    <property type="evidence" value="ECO:0007669"/>
    <property type="project" value="InterPro"/>
</dbReference>
<dbReference type="FunFam" id="3.40.50.300:FF:002275">
    <property type="entry name" value="ATP-binding cassette, subfamily A (ABC1), member 16"/>
    <property type="match status" value="1"/>
</dbReference>
<feature type="transmembrane region" description="Helical" evidence="10">
    <location>
        <begin position="576"/>
        <end position="602"/>
    </location>
</feature>
<dbReference type="WBParaSite" id="SPAL_0000283500.1">
    <property type="protein sequence ID" value="SPAL_0000283500.1"/>
    <property type="gene ID" value="SPAL_0000283500"/>
</dbReference>
<keyword evidence="9 10" id="KW-0472">Membrane</keyword>
<organism evidence="12 13">
    <name type="scientific">Strongyloides papillosus</name>
    <name type="common">Intestinal threadworm</name>
    <dbReference type="NCBI Taxonomy" id="174720"/>
    <lineage>
        <taxon>Eukaryota</taxon>
        <taxon>Metazoa</taxon>
        <taxon>Ecdysozoa</taxon>
        <taxon>Nematoda</taxon>
        <taxon>Chromadorea</taxon>
        <taxon>Rhabditida</taxon>
        <taxon>Tylenchina</taxon>
        <taxon>Panagrolaimomorpha</taxon>
        <taxon>Strongyloidoidea</taxon>
        <taxon>Strongyloididae</taxon>
        <taxon>Strongyloides</taxon>
    </lineage>
</organism>